<dbReference type="Pfam" id="PF00403">
    <property type="entry name" value="HMA"/>
    <property type="match status" value="2"/>
</dbReference>
<dbReference type="AlphaFoldDB" id="A0AA42ATI7"/>
<dbReference type="GO" id="GO:0046872">
    <property type="term" value="F:metal ion binding"/>
    <property type="evidence" value="ECO:0007669"/>
    <property type="project" value="UniProtKB-KW"/>
</dbReference>
<dbReference type="InterPro" id="IPR044577">
    <property type="entry name" value="HIPP4/7/8/17/18/19"/>
</dbReference>
<comment type="caution">
    <text evidence="5">The sequence shown here is derived from an EMBL/GenBank/DDBJ whole genome shotgun (WGS) entry which is preliminary data.</text>
</comment>
<evidence type="ECO:0000259" key="4">
    <source>
        <dbReference type="PROSITE" id="PS50846"/>
    </source>
</evidence>
<accession>A0AA42ATI7</accession>
<dbReference type="PANTHER" id="PTHR46195">
    <property type="entry name" value="HEAVY METAL-ASSOCIATED ISOPRENYLATED PLANT PROTEIN 7"/>
    <property type="match status" value="1"/>
</dbReference>
<keyword evidence="2" id="KW-0636">Prenylation</keyword>
<evidence type="ECO:0000313" key="5">
    <source>
        <dbReference type="EMBL" id="MCL7040350.1"/>
    </source>
</evidence>
<evidence type="ECO:0000313" key="6">
    <source>
        <dbReference type="Proteomes" id="UP001177140"/>
    </source>
</evidence>
<proteinExistence type="inferred from homology"/>
<dbReference type="PROSITE" id="PS50846">
    <property type="entry name" value="HMA_2"/>
    <property type="match status" value="2"/>
</dbReference>
<dbReference type="InterPro" id="IPR036163">
    <property type="entry name" value="HMA_dom_sf"/>
</dbReference>
<keyword evidence="2" id="KW-0449">Lipoprotein</keyword>
<feature type="domain" description="HMA" evidence="4">
    <location>
        <begin position="14"/>
        <end position="85"/>
    </location>
</feature>
<sequence>MVKPADGAAEGGAVVTVVYKVHLHCVQCAREIQKRLRRTQGVQTVDVDIESSEIKVKGRVNPTLIYEEVIRISKKKVEMVVLQPKVAEEKKKEPTTTTLKVHLHCSKCENDLKSRLLNLKDVYAVRSDLQAQTLTVEGTMESHKLVEYIHKKVRKHAEIVTPAHEEIKVEEQKAKEVKKIIEAKKISEEAEAEAEAKKIEVKVNKQMTSTSHVPHIVYYHVNYAPQWFSDENPNACHVM</sequence>
<evidence type="ECO:0000256" key="2">
    <source>
        <dbReference type="ARBA" id="ARBA00023289"/>
    </source>
</evidence>
<dbReference type="Proteomes" id="UP001177140">
    <property type="component" value="Unassembled WGS sequence"/>
</dbReference>
<protein>
    <recommendedName>
        <fullName evidence="4">HMA domain-containing protein</fullName>
    </recommendedName>
</protein>
<evidence type="ECO:0000256" key="3">
    <source>
        <dbReference type="ARBA" id="ARBA00024045"/>
    </source>
</evidence>
<comment type="similarity">
    <text evidence="3">Belongs to the HIPP family.</text>
</comment>
<dbReference type="InterPro" id="IPR006121">
    <property type="entry name" value="HMA_dom"/>
</dbReference>
<dbReference type="Gene3D" id="3.30.70.100">
    <property type="match status" value="2"/>
</dbReference>
<evidence type="ECO:0000256" key="1">
    <source>
        <dbReference type="ARBA" id="ARBA00022723"/>
    </source>
</evidence>
<name>A0AA42ATI7_PAPNU</name>
<keyword evidence="6" id="KW-1185">Reference proteome</keyword>
<organism evidence="5 6">
    <name type="scientific">Papaver nudicaule</name>
    <name type="common">Iceland poppy</name>
    <dbReference type="NCBI Taxonomy" id="74823"/>
    <lineage>
        <taxon>Eukaryota</taxon>
        <taxon>Viridiplantae</taxon>
        <taxon>Streptophyta</taxon>
        <taxon>Embryophyta</taxon>
        <taxon>Tracheophyta</taxon>
        <taxon>Spermatophyta</taxon>
        <taxon>Magnoliopsida</taxon>
        <taxon>Ranunculales</taxon>
        <taxon>Papaveraceae</taxon>
        <taxon>Papaveroideae</taxon>
        <taxon>Papaver</taxon>
    </lineage>
</organism>
<dbReference type="CDD" id="cd00371">
    <property type="entry name" value="HMA"/>
    <property type="match status" value="2"/>
</dbReference>
<keyword evidence="1" id="KW-0479">Metal-binding</keyword>
<gene>
    <name evidence="5" type="ORF">MKW94_001924</name>
</gene>
<dbReference type="EMBL" id="JAJJMA010211295">
    <property type="protein sequence ID" value="MCL7040350.1"/>
    <property type="molecule type" value="Genomic_DNA"/>
</dbReference>
<reference evidence="5" key="1">
    <citation type="submission" date="2022-03" db="EMBL/GenBank/DDBJ databases">
        <title>A functionally conserved STORR gene fusion in Papaver species that diverged 16.8 million years ago.</title>
        <authorList>
            <person name="Catania T."/>
        </authorList>
    </citation>
    <scope>NUCLEOTIDE SEQUENCE</scope>
    <source>
        <strain evidence="5">S-191538</strain>
    </source>
</reference>
<dbReference type="PANTHER" id="PTHR46195:SF12">
    <property type="entry name" value="HEAVY METAL-ASSOCIATED ISOPRENYLATED PLANT PROTEIN 4"/>
    <property type="match status" value="1"/>
</dbReference>
<feature type="domain" description="HMA" evidence="4">
    <location>
        <begin position="94"/>
        <end position="158"/>
    </location>
</feature>
<dbReference type="SUPFAM" id="SSF55008">
    <property type="entry name" value="HMA, heavy metal-associated domain"/>
    <property type="match status" value="2"/>
</dbReference>